<dbReference type="InterPro" id="IPR003593">
    <property type="entry name" value="AAA+_ATPase"/>
</dbReference>
<dbReference type="KEGG" id="mmio:HLA92_02515"/>
<keyword evidence="4" id="KW-0547">Nucleotide-binding</keyword>
<dbReference type="Gene3D" id="3.40.50.300">
    <property type="entry name" value="P-loop containing nucleotide triphosphate hydrolases"/>
    <property type="match status" value="1"/>
</dbReference>
<evidence type="ECO:0000256" key="5">
    <source>
        <dbReference type="ARBA" id="ARBA00022840"/>
    </source>
</evidence>
<dbReference type="InterPro" id="IPR039421">
    <property type="entry name" value="Type_1_exporter"/>
</dbReference>
<keyword evidence="3 8" id="KW-0812">Transmembrane</keyword>
<dbReference type="GO" id="GO:0005886">
    <property type="term" value="C:plasma membrane"/>
    <property type="evidence" value="ECO:0007669"/>
    <property type="project" value="UniProtKB-SubCell"/>
</dbReference>
<dbReference type="InterPro" id="IPR027417">
    <property type="entry name" value="P-loop_NTPase"/>
</dbReference>
<name>A0A6M4JBB9_9MOLU</name>
<evidence type="ECO:0000256" key="8">
    <source>
        <dbReference type="SAM" id="Phobius"/>
    </source>
</evidence>
<dbReference type="PROSITE" id="PS50929">
    <property type="entry name" value="ABC_TM1F"/>
    <property type="match status" value="1"/>
</dbReference>
<comment type="subcellular location">
    <subcellularLocation>
        <location evidence="1">Cell membrane</location>
        <topology evidence="1">Multi-pass membrane protein</topology>
    </subcellularLocation>
</comment>
<evidence type="ECO:0000313" key="11">
    <source>
        <dbReference type="EMBL" id="QJR44293.1"/>
    </source>
</evidence>
<feature type="transmembrane region" description="Helical" evidence="8">
    <location>
        <begin position="34"/>
        <end position="59"/>
    </location>
</feature>
<dbReference type="PANTHER" id="PTHR43394:SF1">
    <property type="entry name" value="ATP-BINDING CASSETTE SUB-FAMILY B MEMBER 10, MITOCHONDRIAL"/>
    <property type="match status" value="1"/>
</dbReference>
<dbReference type="Gene3D" id="1.20.1560.10">
    <property type="entry name" value="ABC transporter type 1, transmembrane domain"/>
    <property type="match status" value="1"/>
</dbReference>
<dbReference type="CDD" id="cd18547">
    <property type="entry name" value="ABC_6TM_Tm288_like"/>
    <property type="match status" value="1"/>
</dbReference>
<evidence type="ECO:0000256" key="4">
    <source>
        <dbReference type="ARBA" id="ARBA00022741"/>
    </source>
</evidence>
<dbReference type="FunFam" id="3.40.50.300:FF:000218">
    <property type="entry name" value="Multidrug ABC transporter ATP-binding protein"/>
    <property type="match status" value="1"/>
</dbReference>
<evidence type="ECO:0000256" key="6">
    <source>
        <dbReference type="ARBA" id="ARBA00022989"/>
    </source>
</evidence>
<dbReference type="PROSITE" id="PS50893">
    <property type="entry name" value="ABC_TRANSPORTER_2"/>
    <property type="match status" value="1"/>
</dbReference>
<organism evidence="11 12">
    <name type="scientific">Mycoplasma miroungirhinis</name>
    <dbReference type="NCBI Taxonomy" id="754516"/>
    <lineage>
        <taxon>Bacteria</taxon>
        <taxon>Bacillati</taxon>
        <taxon>Mycoplasmatota</taxon>
        <taxon>Mollicutes</taxon>
        <taxon>Mycoplasmataceae</taxon>
        <taxon>Mycoplasma</taxon>
    </lineage>
</organism>
<evidence type="ECO:0000313" key="12">
    <source>
        <dbReference type="Proteomes" id="UP000502118"/>
    </source>
</evidence>
<dbReference type="SMART" id="SM00382">
    <property type="entry name" value="AAA"/>
    <property type="match status" value="1"/>
</dbReference>
<keyword evidence="12" id="KW-1185">Reference proteome</keyword>
<dbReference type="PANTHER" id="PTHR43394">
    <property type="entry name" value="ATP-DEPENDENT PERMEASE MDL1, MITOCHONDRIAL"/>
    <property type="match status" value="1"/>
</dbReference>
<keyword evidence="5 11" id="KW-0067">ATP-binding</keyword>
<comment type="similarity">
    <text evidence="2">Belongs to the ABC transporter superfamily.</text>
</comment>
<evidence type="ECO:0000256" key="3">
    <source>
        <dbReference type="ARBA" id="ARBA00022692"/>
    </source>
</evidence>
<dbReference type="GO" id="GO:0005524">
    <property type="term" value="F:ATP binding"/>
    <property type="evidence" value="ECO:0007669"/>
    <property type="project" value="UniProtKB-KW"/>
</dbReference>
<feature type="transmembrane region" description="Helical" evidence="8">
    <location>
        <begin position="154"/>
        <end position="177"/>
    </location>
</feature>
<feature type="domain" description="ABC transporter" evidence="9">
    <location>
        <begin position="364"/>
        <end position="600"/>
    </location>
</feature>
<feature type="transmembrane region" description="Helical" evidence="8">
    <location>
        <begin position="266"/>
        <end position="290"/>
    </location>
</feature>
<dbReference type="AlphaFoldDB" id="A0A6M4JBB9"/>
<keyword evidence="6 8" id="KW-1133">Transmembrane helix</keyword>
<dbReference type="InterPro" id="IPR003439">
    <property type="entry name" value="ABC_transporter-like_ATP-bd"/>
</dbReference>
<dbReference type="InterPro" id="IPR011527">
    <property type="entry name" value="ABC1_TM_dom"/>
</dbReference>
<keyword evidence="7 8" id="KW-0472">Membrane</keyword>
<evidence type="ECO:0000256" key="2">
    <source>
        <dbReference type="ARBA" id="ARBA00005417"/>
    </source>
</evidence>
<feature type="domain" description="ABC transmembrane type-1" evidence="10">
    <location>
        <begin position="41"/>
        <end position="331"/>
    </location>
</feature>
<dbReference type="Pfam" id="PF00005">
    <property type="entry name" value="ABC_tran"/>
    <property type="match status" value="1"/>
</dbReference>
<gene>
    <name evidence="11" type="ORF">HLA92_02515</name>
</gene>
<dbReference type="CDD" id="cd03254">
    <property type="entry name" value="ABCC_Glucan_exporter_like"/>
    <property type="match status" value="1"/>
</dbReference>
<dbReference type="GO" id="GO:0015421">
    <property type="term" value="F:ABC-type oligopeptide transporter activity"/>
    <property type="evidence" value="ECO:0007669"/>
    <property type="project" value="TreeGrafter"/>
</dbReference>
<sequence>MRFAPPKQPNAEKININYYKEFKHLISLYDIPKYAIFLIYLITLIATSTIIATNYLIGWVFDKYFSSQALNKPLDTNNFILILITIAICYIISNLMILLTNIISVRSSQKAATQIRLKAYNKLMKMPISYFDKQNSGSLMSTLTNDIDMLAQGLLLVISKFMILINFTILSILLIFIISPYLALLSILLIIFLYSFAFIFLKIAMPQFRKRQDTLSNLNGYIEEIIKGQHLIRSFNKIEWVNKEFDKFNNSLVKPSLKANIFSQMVYPYSNFASMILQLIVTIVGTLLIINNKNGGNGILTFGNLIVITIYLKMFTNQLLESVDIVSSLQSAVASSSRIRELTNLKPQIDQTQLENINDFKGDVKFENVDFSYTNNPNKLQLKNATFWAKKGQTIAIVGPTGAGKTTIVNLLSKFYFPLNGNILLDNKNILSINEKSWREQISIVLQDTYLFKGTILENLRYGNLNATDEEIKQAAKTSFAEDFILKLDHNYNTIIDQTGSILSQGERQLISITRAILANKNILVLDEATSNVDTQTEKKIQSAMLHLMKGKTSFVIAHRLSTIVSATLILVVNNGEIIEKGTHQELMALNGFYTKMYNTGFENNN</sequence>
<evidence type="ECO:0000256" key="7">
    <source>
        <dbReference type="ARBA" id="ARBA00023136"/>
    </source>
</evidence>
<dbReference type="SUPFAM" id="SSF52540">
    <property type="entry name" value="P-loop containing nucleoside triphosphate hydrolases"/>
    <property type="match status" value="1"/>
</dbReference>
<dbReference type="InterPro" id="IPR036640">
    <property type="entry name" value="ABC1_TM_sf"/>
</dbReference>
<accession>A0A6M4JBB9</accession>
<dbReference type="RefSeq" id="WP_171113220.1">
    <property type="nucleotide sequence ID" value="NZ_CP053097.1"/>
</dbReference>
<reference evidence="11 12" key="1">
    <citation type="submission" date="2020-05" db="EMBL/GenBank/DDBJ databases">
        <title>Novel Mycoplasma species detected in Mirounga angustirostris (northern elephant seal) from the USA.</title>
        <authorList>
            <person name="Volokhov D.V."/>
        </authorList>
    </citation>
    <scope>NUCLEOTIDE SEQUENCE [LARGE SCALE GENOMIC DNA]</scope>
    <source>
        <strain evidence="11 12">Mirounga ES2806-NAS</strain>
    </source>
</reference>
<feature type="transmembrane region" description="Helical" evidence="8">
    <location>
        <begin position="183"/>
        <end position="201"/>
    </location>
</feature>
<evidence type="ECO:0000256" key="1">
    <source>
        <dbReference type="ARBA" id="ARBA00004651"/>
    </source>
</evidence>
<evidence type="ECO:0000259" key="9">
    <source>
        <dbReference type="PROSITE" id="PS50893"/>
    </source>
</evidence>
<dbReference type="Pfam" id="PF00664">
    <property type="entry name" value="ABC_membrane"/>
    <property type="match status" value="1"/>
</dbReference>
<evidence type="ECO:0000259" key="10">
    <source>
        <dbReference type="PROSITE" id="PS50929"/>
    </source>
</evidence>
<dbReference type="EMBL" id="CP053097">
    <property type="protein sequence ID" value="QJR44293.1"/>
    <property type="molecule type" value="Genomic_DNA"/>
</dbReference>
<feature type="transmembrane region" description="Helical" evidence="8">
    <location>
        <begin position="79"/>
        <end position="100"/>
    </location>
</feature>
<dbReference type="Proteomes" id="UP000502118">
    <property type="component" value="Chromosome"/>
</dbReference>
<dbReference type="GO" id="GO:0016887">
    <property type="term" value="F:ATP hydrolysis activity"/>
    <property type="evidence" value="ECO:0007669"/>
    <property type="project" value="InterPro"/>
</dbReference>
<protein>
    <submittedName>
        <fullName evidence="11">ABC transporter ATP-binding protein</fullName>
    </submittedName>
</protein>
<dbReference type="SUPFAM" id="SSF90123">
    <property type="entry name" value="ABC transporter transmembrane region"/>
    <property type="match status" value="1"/>
</dbReference>
<proteinExistence type="inferred from homology"/>